<dbReference type="Gramene" id="OMO58140">
    <property type="protein sequence ID" value="OMO58140"/>
    <property type="gene ID" value="CCACVL1_25559"/>
</dbReference>
<feature type="non-terminal residue" evidence="2">
    <location>
        <position position="1"/>
    </location>
</feature>
<comment type="caution">
    <text evidence="2">The sequence shown here is derived from an EMBL/GenBank/DDBJ whole genome shotgun (WGS) entry which is preliminary data.</text>
</comment>
<protein>
    <submittedName>
        <fullName evidence="2">Uncharacterized protein</fullName>
    </submittedName>
</protein>
<keyword evidence="3" id="KW-1185">Reference proteome</keyword>
<dbReference type="EMBL" id="AWWV01014246">
    <property type="protein sequence ID" value="OMO58140.1"/>
    <property type="molecule type" value="Genomic_DNA"/>
</dbReference>
<sequence>LITQNSIQRGEGQMKQLSERANEDLITND</sequence>
<proteinExistence type="predicted"/>
<name>A0A1R3GJE6_COCAP</name>
<reference evidence="2 3" key="1">
    <citation type="submission" date="2013-09" db="EMBL/GenBank/DDBJ databases">
        <title>Corchorus capsularis genome sequencing.</title>
        <authorList>
            <person name="Alam M."/>
            <person name="Haque M.S."/>
            <person name="Islam M.S."/>
            <person name="Emdad E.M."/>
            <person name="Islam M.M."/>
            <person name="Ahmed B."/>
            <person name="Halim A."/>
            <person name="Hossen Q.M.M."/>
            <person name="Hossain M.Z."/>
            <person name="Ahmed R."/>
            <person name="Khan M.M."/>
            <person name="Islam R."/>
            <person name="Rashid M.M."/>
            <person name="Khan S.A."/>
            <person name="Rahman M.S."/>
            <person name="Alam M."/>
        </authorList>
    </citation>
    <scope>NUCLEOTIDE SEQUENCE [LARGE SCALE GENOMIC DNA]</scope>
    <source>
        <strain evidence="3">cv. CVL-1</strain>
        <tissue evidence="2">Whole seedling</tissue>
    </source>
</reference>
<feature type="region of interest" description="Disordered" evidence="1">
    <location>
        <begin position="1"/>
        <end position="29"/>
    </location>
</feature>
<dbReference type="Proteomes" id="UP000188268">
    <property type="component" value="Unassembled WGS sequence"/>
</dbReference>
<evidence type="ECO:0000256" key="1">
    <source>
        <dbReference type="SAM" id="MobiDB-lite"/>
    </source>
</evidence>
<gene>
    <name evidence="2" type="ORF">CCACVL1_25559</name>
</gene>
<dbReference type="AlphaFoldDB" id="A0A1R3GJE6"/>
<evidence type="ECO:0000313" key="2">
    <source>
        <dbReference type="EMBL" id="OMO58140.1"/>
    </source>
</evidence>
<organism evidence="2 3">
    <name type="scientific">Corchorus capsularis</name>
    <name type="common">Jute</name>
    <dbReference type="NCBI Taxonomy" id="210143"/>
    <lineage>
        <taxon>Eukaryota</taxon>
        <taxon>Viridiplantae</taxon>
        <taxon>Streptophyta</taxon>
        <taxon>Embryophyta</taxon>
        <taxon>Tracheophyta</taxon>
        <taxon>Spermatophyta</taxon>
        <taxon>Magnoliopsida</taxon>
        <taxon>eudicotyledons</taxon>
        <taxon>Gunneridae</taxon>
        <taxon>Pentapetalae</taxon>
        <taxon>rosids</taxon>
        <taxon>malvids</taxon>
        <taxon>Malvales</taxon>
        <taxon>Malvaceae</taxon>
        <taxon>Grewioideae</taxon>
        <taxon>Apeibeae</taxon>
        <taxon>Corchorus</taxon>
    </lineage>
</organism>
<accession>A0A1R3GJE6</accession>
<evidence type="ECO:0000313" key="3">
    <source>
        <dbReference type="Proteomes" id="UP000188268"/>
    </source>
</evidence>